<protein>
    <recommendedName>
        <fullName evidence="2">Putative 4-hydroxy-4-methyl-2-oxoglutarate aldolase</fullName>
    </recommendedName>
    <alternativeName>
        <fullName evidence="5">Regulator of ribonuclease activity homolog</fullName>
    </alternativeName>
    <alternativeName>
        <fullName evidence="6">RraA-like protein</fullName>
    </alternativeName>
</protein>
<dbReference type="Proteomes" id="UP001161257">
    <property type="component" value="Unassembled WGS sequence"/>
</dbReference>
<dbReference type="CDD" id="cd16841">
    <property type="entry name" value="RraA_family"/>
    <property type="match status" value="1"/>
</dbReference>
<dbReference type="GO" id="GO:0016829">
    <property type="term" value="F:lyase activity"/>
    <property type="evidence" value="ECO:0007669"/>
    <property type="project" value="UniProtKB-KW"/>
</dbReference>
<evidence type="ECO:0000256" key="1">
    <source>
        <dbReference type="ARBA" id="ARBA00001968"/>
    </source>
</evidence>
<keyword evidence="3 7" id="KW-0479">Metal-binding</keyword>
<dbReference type="AlphaFoldDB" id="A0AA37REZ4"/>
<evidence type="ECO:0000256" key="4">
    <source>
        <dbReference type="ARBA" id="ARBA00023239"/>
    </source>
</evidence>
<dbReference type="GO" id="GO:0046872">
    <property type="term" value="F:metal ion binding"/>
    <property type="evidence" value="ECO:0007669"/>
    <property type="project" value="UniProtKB-KW"/>
</dbReference>
<dbReference type="SUPFAM" id="SSF89562">
    <property type="entry name" value="RraA-like"/>
    <property type="match status" value="1"/>
</dbReference>
<reference evidence="8" key="1">
    <citation type="submission" date="2023-01" db="EMBL/GenBank/DDBJ databases">
        <title>Whole-genome sequence of Pseudomonas putida NBRC 14671.</title>
        <authorList>
            <person name="Morohoshi T."/>
            <person name="Someya N."/>
        </authorList>
    </citation>
    <scope>NUCLEOTIDE SEQUENCE</scope>
    <source>
        <strain evidence="8">NBRC 14671</strain>
    </source>
</reference>
<comment type="caution">
    <text evidence="8">The sequence shown here is derived from an EMBL/GenBank/DDBJ whole genome shotgun (WGS) entry which is preliminary data.</text>
</comment>
<organism evidence="8 9">
    <name type="scientific">Pseudomonas putida</name>
    <name type="common">Arthrobacter siderocapsulatus</name>
    <dbReference type="NCBI Taxonomy" id="303"/>
    <lineage>
        <taxon>Bacteria</taxon>
        <taxon>Pseudomonadati</taxon>
        <taxon>Pseudomonadota</taxon>
        <taxon>Gammaproteobacteria</taxon>
        <taxon>Pseudomonadales</taxon>
        <taxon>Pseudomonadaceae</taxon>
        <taxon>Pseudomonas</taxon>
    </lineage>
</organism>
<comment type="cofactor">
    <cofactor evidence="1">
        <name>a divalent metal cation</name>
        <dbReference type="ChEBI" id="CHEBI:60240"/>
    </cofactor>
</comment>
<dbReference type="Gene3D" id="3.50.30.40">
    <property type="entry name" value="Ribonuclease E inhibitor RraA/RraA-like"/>
    <property type="match status" value="1"/>
</dbReference>
<keyword evidence="7" id="KW-0460">Magnesium</keyword>
<dbReference type="PANTHER" id="PTHR33254">
    <property type="entry name" value="4-HYDROXY-4-METHYL-2-OXOGLUTARATE ALDOLASE 3-RELATED"/>
    <property type="match status" value="1"/>
</dbReference>
<evidence type="ECO:0000256" key="2">
    <source>
        <dbReference type="ARBA" id="ARBA00016549"/>
    </source>
</evidence>
<evidence type="ECO:0000256" key="3">
    <source>
        <dbReference type="ARBA" id="ARBA00022723"/>
    </source>
</evidence>
<dbReference type="RefSeq" id="WP_284356668.1">
    <property type="nucleotide sequence ID" value="NZ_BSKF01000014.1"/>
</dbReference>
<dbReference type="Pfam" id="PF03737">
    <property type="entry name" value="RraA-like"/>
    <property type="match status" value="1"/>
</dbReference>
<gene>
    <name evidence="8" type="ORF">PPUN14671_43130</name>
</gene>
<feature type="binding site" evidence="7">
    <location>
        <position position="110"/>
    </location>
    <ligand>
        <name>Mg(2+)</name>
        <dbReference type="ChEBI" id="CHEBI:18420"/>
    </ligand>
</feature>
<name>A0AA37REZ4_PSEPU</name>
<evidence type="ECO:0000313" key="8">
    <source>
        <dbReference type="EMBL" id="GLO37477.1"/>
    </source>
</evidence>
<proteinExistence type="predicted"/>
<dbReference type="PANTHER" id="PTHR33254:SF4">
    <property type="entry name" value="4-HYDROXY-4-METHYL-2-OXOGLUTARATE ALDOLASE 3-RELATED"/>
    <property type="match status" value="1"/>
</dbReference>
<dbReference type="EMBL" id="BSKJ01000011">
    <property type="protein sequence ID" value="GLO37477.1"/>
    <property type="molecule type" value="Genomic_DNA"/>
</dbReference>
<comment type="cofactor">
    <cofactor evidence="7">
        <name>Mg(2+)</name>
        <dbReference type="ChEBI" id="CHEBI:18420"/>
    </cofactor>
</comment>
<evidence type="ECO:0000256" key="5">
    <source>
        <dbReference type="ARBA" id="ARBA00029596"/>
    </source>
</evidence>
<evidence type="ECO:0000256" key="6">
    <source>
        <dbReference type="ARBA" id="ARBA00030169"/>
    </source>
</evidence>
<dbReference type="InterPro" id="IPR036704">
    <property type="entry name" value="RraA/RraA-like_sf"/>
</dbReference>
<keyword evidence="4" id="KW-0456">Lyase</keyword>
<accession>A0AA37REZ4</accession>
<evidence type="ECO:0000313" key="9">
    <source>
        <dbReference type="Proteomes" id="UP001161257"/>
    </source>
</evidence>
<dbReference type="InterPro" id="IPR005493">
    <property type="entry name" value="RraA/RraA-like"/>
</dbReference>
<sequence length="211" mass="21682">MDDVALSQLLGQLRSVSFATLGHFLEQGFVSHEIRAMVPNVRLVGRAVTLRVAHADAIAVNRALASLTHGDVLVIDMAGDHAHACIGTVTQCAALSVGAMGIVVDGVVTDLVELRAAGLPVFARGTTQLTTKLLGSASSAFNIPVCCGGVVVNPGDVVMADDNGVLILSPQMVAKAIAQAQASDRGEPALLARLRAGEAVESVLMTEPVEA</sequence>
<evidence type="ECO:0000256" key="7">
    <source>
        <dbReference type="PIRSR" id="PIRSR605493-1"/>
    </source>
</evidence>